<dbReference type="Gene3D" id="1.10.3020.10">
    <property type="entry name" value="alpha-amino acid ester hydrolase ( Helical cap domain)"/>
    <property type="match status" value="1"/>
</dbReference>
<dbReference type="Pfam" id="PF08530">
    <property type="entry name" value="PepX_C"/>
    <property type="match status" value="1"/>
</dbReference>
<evidence type="ECO:0000313" key="3">
    <source>
        <dbReference type="EMBL" id="MFD2514315.1"/>
    </source>
</evidence>
<proteinExistence type="predicted"/>
<dbReference type="InterPro" id="IPR008979">
    <property type="entry name" value="Galactose-bd-like_sf"/>
</dbReference>
<sequence>MAKRAKSLIPVVLLLFLHLTTLTGVVAQSINQDSLYIRQNYEKAEYQIPMRDGKKLFTVVYSPKDNSKKYPILMNRTPYSVSPYGEGYKTSLGPSSTLMRDGYIFVYQDVRGTYMSEGEFVNMTPHVSKKKGKKDVDESTDTFDTVEWLTKKLNNDIGRVGQWGISYPGFYAAAGLMSNHPALKAVSPQAPIADWFWDDFHHNGAFFLPHAFNFLASFGLPRPEPTTKRNPRFNHGTPDGYEFFLRMGSLKNANEKYLKNQVAFWNDLVEHPNYDKFWQDRNILPHLKNIKNTAVMTVGGWYDAEDLYGPLKIYETIEKNNPNITNMIVMGPWVHGGWARTDGSSLGDVHFGQQNSPWYQQEVEARFFNHYLKGEAKAPVKLPEAIMFEGGTNKWREFEVWPPKEAQEKTLYLHANGKMSFEAPTAREPEASEYISDPSKPVPFSEATATGMTREYMTDDQRFASRRPDVLAFQTDVLTEDITLAGEVLAQLKVATTGSDADWVVKLIDVYPDTASANPHQPNKPMGGYQAMVRSEVFRGRFRNSFEKPEPFTPNQVAPVNVELQDVLYTFKKGHRIMVQIQSSWFPLVDRNPQKYVDNIFKANEEDFIKATHKVYHSPAQTTSLKVKVL</sequence>
<evidence type="ECO:0000256" key="1">
    <source>
        <dbReference type="ARBA" id="ARBA00022801"/>
    </source>
</evidence>
<organism evidence="3 4">
    <name type="scientific">Pontibacter locisalis</name>
    <dbReference type="NCBI Taxonomy" id="1719035"/>
    <lineage>
        <taxon>Bacteria</taxon>
        <taxon>Pseudomonadati</taxon>
        <taxon>Bacteroidota</taxon>
        <taxon>Cytophagia</taxon>
        <taxon>Cytophagales</taxon>
        <taxon>Hymenobacteraceae</taxon>
        <taxon>Pontibacter</taxon>
    </lineage>
</organism>
<keyword evidence="1 3" id="KW-0378">Hydrolase</keyword>
<evidence type="ECO:0000259" key="2">
    <source>
        <dbReference type="SMART" id="SM00939"/>
    </source>
</evidence>
<dbReference type="NCBIfam" id="TIGR00976">
    <property type="entry name" value="CocE_NonD"/>
    <property type="match status" value="1"/>
</dbReference>
<accession>A0ABW5IMY1</accession>
<dbReference type="RefSeq" id="WP_377506659.1">
    <property type="nucleotide sequence ID" value="NZ_JBHULU010000015.1"/>
</dbReference>
<dbReference type="SMART" id="SM00939">
    <property type="entry name" value="PepX_C"/>
    <property type="match status" value="1"/>
</dbReference>
<protein>
    <submittedName>
        <fullName evidence="3">CocE/NonD family hydrolase</fullName>
    </submittedName>
</protein>
<dbReference type="SUPFAM" id="SSF53474">
    <property type="entry name" value="alpha/beta-Hydrolases"/>
    <property type="match status" value="1"/>
</dbReference>
<keyword evidence="4" id="KW-1185">Reference proteome</keyword>
<dbReference type="InterPro" id="IPR013736">
    <property type="entry name" value="Xaa-Pro_dipept_C"/>
</dbReference>
<dbReference type="EMBL" id="JBHULU010000015">
    <property type="protein sequence ID" value="MFD2514315.1"/>
    <property type="molecule type" value="Genomic_DNA"/>
</dbReference>
<dbReference type="InterPro" id="IPR050585">
    <property type="entry name" value="Xaa-Pro_dipeptidyl-ppase/CocE"/>
</dbReference>
<reference evidence="4" key="1">
    <citation type="journal article" date="2019" name="Int. J. Syst. Evol. Microbiol.">
        <title>The Global Catalogue of Microorganisms (GCM) 10K type strain sequencing project: providing services to taxonomists for standard genome sequencing and annotation.</title>
        <authorList>
            <consortium name="The Broad Institute Genomics Platform"/>
            <consortium name="The Broad Institute Genome Sequencing Center for Infectious Disease"/>
            <person name="Wu L."/>
            <person name="Ma J."/>
        </authorList>
    </citation>
    <scope>NUCLEOTIDE SEQUENCE [LARGE SCALE GENOMIC DNA]</scope>
    <source>
        <strain evidence="4">KCTC 42498</strain>
    </source>
</reference>
<gene>
    <name evidence="3" type="ORF">ACFSRY_10595</name>
</gene>
<dbReference type="GO" id="GO:0016787">
    <property type="term" value="F:hydrolase activity"/>
    <property type="evidence" value="ECO:0007669"/>
    <property type="project" value="UniProtKB-KW"/>
</dbReference>
<comment type="caution">
    <text evidence="3">The sequence shown here is derived from an EMBL/GenBank/DDBJ whole genome shotgun (WGS) entry which is preliminary data.</text>
</comment>
<dbReference type="PANTHER" id="PTHR43056:SF10">
    <property type="entry name" value="COCE_NOND FAMILY, PUTATIVE (AFU_ORTHOLOGUE AFUA_7G00600)-RELATED"/>
    <property type="match status" value="1"/>
</dbReference>
<feature type="domain" description="Xaa-Pro dipeptidyl-peptidase C-terminal" evidence="2">
    <location>
        <begin position="365"/>
        <end position="626"/>
    </location>
</feature>
<dbReference type="Gene3D" id="3.40.50.1820">
    <property type="entry name" value="alpha/beta hydrolase"/>
    <property type="match status" value="1"/>
</dbReference>
<dbReference type="SUPFAM" id="SSF49785">
    <property type="entry name" value="Galactose-binding domain-like"/>
    <property type="match status" value="1"/>
</dbReference>
<name>A0ABW5IMY1_9BACT</name>
<dbReference type="Pfam" id="PF02129">
    <property type="entry name" value="Peptidase_S15"/>
    <property type="match status" value="1"/>
</dbReference>
<dbReference type="InterPro" id="IPR005674">
    <property type="entry name" value="CocE/Ser_esterase"/>
</dbReference>
<dbReference type="PANTHER" id="PTHR43056">
    <property type="entry name" value="PEPTIDASE S9 PROLYL OLIGOPEPTIDASE"/>
    <property type="match status" value="1"/>
</dbReference>
<dbReference type="Gene3D" id="2.60.120.260">
    <property type="entry name" value="Galactose-binding domain-like"/>
    <property type="match status" value="1"/>
</dbReference>
<dbReference type="InterPro" id="IPR000383">
    <property type="entry name" value="Xaa-Pro-like_dom"/>
</dbReference>
<evidence type="ECO:0000313" key="4">
    <source>
        <dbReference type="Proteomes" id="UP001597544"/>
    </source>
</evidence>
<dbReference type="Proteomes" id="UP001597544">
    <property type="component" value="Unassembled WGS sequence"/>
</dbReference>
<dbReference type="InterPro" id="IPR029058">
    <property type="entry name" value="AB_hydrolase_fold"/>
</dbReference>